<evidence type="ECO:0000256" key="4">
    <source>
        <dbReference type="ARBA" id="ARBA00012229"/>
    </source>
</evidence>
<keyword evidence="11" id="KW-0521">NADP</keyword>
<keyword evidence="7 18" id="KW-0561">Oxygen transport</keyword>
<dbReference type="GO" id="GO:0009636">
    <property type="term" value="P:response to toxic substance"/>
    <property type="evidence" value="ECO:0007669"/>
    <property type="project" value="UniProtKB-KW"/>
</dbReference>
<dbReference type="NCBIfam" id="NF009805">
    <property type="entry name" value="PRK13289.1"/>
    <property type="match status" value="1"/>
</dbReference>
<dbReference type="GO" id="GO:0019825">
    <property type="term" value="F:oxygen binding"/>
    <property type="evidence" value="ECO:0007669"/>
    <property type="project" value="InterPro"/>
</dbReference>
<dbReference type="InterPro" id="IPR012292">
    <property type="entry name" value="Globin/Proto"/>
</dbReference>
<dbReference type="CDD" id="cd06184">
    <property type="entry name" value="flavohem_like_fad_nad_binding"/>
    <property type="match status" value="1"/>
</dbReference>
<protein>
    <recommendedName>
        <fullName evidence="4">nitric oxide dioxygenase</fullName>
        <ecNumber evidence="4">1.14.12.17</ecNumber>
    </recommendedName>
</protein>
<keyword evidence="23" id="KW-1185">Reference proteome</keyword>
<dbReference type="InterPro" id="IPR017938">
    <property type="entry name" value="Riboflavin_synthase-like_b-brl"/>
</dbReference>
<keyword evidence="10" id="KW-0274">FAD</keyword>
<dbReference type="GO" id="GO:0008941">
    <property type="term" value="F:nitric oxide dioxygenase NAD(P)H activity"/>
    <property type="evidence" value="ECO:0007669"/>
    <property type="project" value="UniProtKB-EC"/>
</dbReference>
<dbReference type="Gene3D" id="1.10.490.10">
    <property type="entry name" value="Globins"/>
    <property type="match status" value="1"/>
</dbReference>
<dbReference type="EMBL" id="CP036401">
    <property type="protein sequence ID" value="QBI02172.1"/>
    <property type="molecule type" value="Genomic_DNA"/>
</dbReference>
<keyword evidence="18" id="KW-0813">Transport</keyword>
<evidence type="ECO:0000256" key="16">
    <source>
        <dbReference type="ARBA" id="ARBA00048649"/>
    </source>
</evidence>
<sequence length="397" mass="42907">MLSAEHRAIVTATVPILEVGGEALTRHFYPILFRDYPQVKPYFNQAHQADGAQPRALANAVLMYAKNIDRLEALGPLVGQIVAKHVALNILPEHYPMVGASLLQAIREVLGAEVATDAVIDAWAAAYGQLADLLIGAEGQTYAAMKAAPGGWNGLRRFVVAGKRRESDEITTFVFRPEDGGAVLDFQPGQYIGLRAVVDGVDQRRNYSLSAAPNGKTYQISVKRERGGAMSNHLHDAVGEGDVVELLPPSGVFTLAPAGSRPIVFISGGVGITPTLAMLPAALASGREVHFIHAARHGGVHAFRAHVDELASRYPQLRRRYVYAEHAGQQPGHPAPDAVGLLDSERLAAWLPATRDVDAYFLGPQPFMKVVKRSLRELGVPESQMYYEFFGPAAALE</sequence>
<evidence type="ECO:0000256" key="15">
    <source>
        <dbReference type="ARBA" id="ARBA00025094"/>
    </source>
</evidence>
<gene>
    <name evidence="21" type="primary">hmp</name>
    <name evidence="22" type="synonym">hmpA</name>
    <name evidence="22" type="ORF">EYF70_15915</name>
    <name evidence="21" type="ORF">GCM10007387_48170</name>
</gene>
<evidence type="ECO:0000256" key="5">
    <source>
        <dbReference type="ARBA" id="ARBA00022575"/>
    </source>
</evidence>
<dbReference type="AlphaFoldDB" id="A0A411WZP9"/>
<keyword evidence="8" id="KW-0285">Flavoprotein</keyword>
<comment type="similarity">
    <text evidence="18">Belongs to the globin family.</text>
</comment>
<dbReference type="PROSITE" id="PS51384">
    <property type="entry name" value="FAD_FR"/>
    <property type="match status" value="1"/>
</dbReference>
<dbReference type="GO" id="GO:0046872">
    <property type="term" value="F:metal ion binding"/>
    <property type="evidence" value="ECO:0007669"/>
    <property type="project" value="UniProtKB-KW"/>
</dbReference>
<dbReference type="EC" id="1.14.12.17" evidence="4"/>
<dbReference type="PROSITE" id="PS01033">
    <property type="entry name" value="GLOBIN"/>
    <property type="match status" value="1"/>
</dbReference>
<evidence type="ECO:0000256" key="10">
    <source>
        <dbReference type="ARBA" id="ARBA00022827"/>
    </source>
</evidence>
<dbReference type="Pfam" id="PF00175">
    <property type="entry name" value="NAD_binding_1"/>
    <property type="match status" value="1"/>
</dbReference>
<dbReference type="PRINTS" id="PR00410">
    <property type="entry name" value="PHEHYDRXLASE"/>
</dbReference>
<dbReference type="Proteomes" id="UP000292307">
    <property type="component" value="Chromosome"/>
</dbReference>
<reference evidence="22 23" key="2">
    <citation type="submission" date="2019-02" db="EMBL/GenBank/DDBJ databases">
        <title>Draft Genome Sequences of Six Type Strains of the Genus Massilia.</title>
        <authorList>
            <person name="Miess H."/>
            <person name="Frediansyhah A."/>
            <person name="Gross H."/>
        </authorList>
    </citation>
    <scope>NUCLEOTIDE SEQUENCE [LARGE SCALE GENOMIC DNA]</scope>
    <source>
        <strain evidence="22 23">DSM 17472</strain>
    </source>
</reference>
<evidence type="ECO:0000256" key="11">
    <source>
        <dbReference type="ARBA" id="ARBA00022857"/>
    </source>
</evidence>
<dbReference type="Gene3D" id="2.40.30.10">
    <property type="entry name" value="Translation factors"/>
    <property type="match status" value="1"/>
</dbReference>
<evidence type="ECO:0000313" key="22">
    <source>
        <dbReference type="EMBL" id="QBI02172.1"/>
    </source>
</evidence>
<dbReference type="RefSeq" id="WP_131146287.1">
    <property type="nucleotide sequence ID" value="NZ_BMWV01000013.1"/>
</dbReference>
<dbReference type="InterPro" id="IPR009050">
    <property type="entry name" value="Globin-like_sf"/>
</dbReference>
<feature type="domain" description="FAD-binding FR-type" evidence="20">
    <location>
        <begin position="153"/>
        <end position="256"/>
    </location>
</feature>
<evidence type="ECO:0000259" key="20">
    <source>
        <dbReference type="PROSITE" id="PS51384"/>
    </source>
</evidence>
<evidence type="ECO:0000256" key="8">
    <source>
        <dbReference type="ARBA" id="ARBA00022630"/>
    </source>
</evidence>
<dbReference type="GO" id="GO:0071500">
    <property type="term" value="P:cellular response to nitrosative stress"/>
    <property type="evidence" value="ECO:0007669"/>
    <property type="project" value="TreeGrafter"/>
</dbReference>
<dbReference type="GO" id="GO:0071949">
    <property type="term" value="F:FAD binding"/>
    <property type="evidence" value="ECO:0007669"/>
    <property type="project" value="TreeGrafter"/>
</dbReference>
<dbReference type="SUPFAM" id="SSF46458">
    <property type="entry name" value="Globin-like"/>
    <property type="match status" value="1"/>
</dbReference>
<dbReference type="InterPro" id="IPR008333">
    <property type="entry name" value="Cbr1-like_FAD-bd_dom"/>
</dbReference>
<dbReference type="FunFam" id="1.10.490.10:FF:000003">
    <property type="entry name" value="Flavohemoprotein"/>
    <property type="match status" value="1"/>
</dbReference>
<comment type="similarity">
    <text evidence="3">In the C-terminal section; belongs to the flavoprotein pyridine nucleotide cytochrome reductase family.</text>
</comment>
<evidence type="ECO:0000313" key="24">
    <source>
        <dbReference type="Proteomes" id="UP000628442"/>
    </source>
</evidence>
<dbReference type="SUPFAM" id="SSF52343">
    <property type="entry name" value="Ferredoxin reductase-like, C-terminal NADP-linked domain"/>
    <property type="match status" value="1"/>
</dbReference>
<keyword evidence="6 18" id="KW-0349">Heme</keyword>
<evidence type="ECO:0000256" key="18">
    <source>
        <dbReference type="RuleBase" id="RU000356"/>
    </source>
</evidence>
<dbReference type="Pfam" id="PF00042">
    <property type="entry name" value="Globin"/>
    <property type="match status" value="1"/>
</dbReference>
<keyword evidence="5" id="KW-0216">Detoxification</keyword>
<dbReference type="PANTHER" id="PTHR43396:SF3">
    <property type="entry name" value="FLAVOHEMOPROTEIN"/>
    <property type="match status" value="1"/>
</dbReference>
<dbReference type="SUPFAM" id="SSF63380">
    <property type="entry name" value="Riboflavin synthase domain-like"/>
    <property type="match status" value="1"/>
</dbReference>
<keyword evidence="12 22" id="KW-0560">Oxidoreductase</keyword>
<dbReference type="GO" id="GO:0046210">
    <property type="term" value="P:nitric oxide catabolic process"/>
    <property type="evidence" value="ECO:0007669"/>
    <property type="project" value="TreeGrafter"/>
</dbReference>
<reference evidence="21" key="1">
    <citation type="journal article" date="2014" name="Int. J. Syst. Evol. Microbiol.">
        <title>Complete genome sequence of Corynebacterium casei LMG S-19264T (=DSM 44701T), isolated from a smear-ripened cheese.</title>
        <authorList>
            <consortium name="US DOE Joint Genome Institute (JGI-PGF)"/>
            <person name="Walter F."/>
            <person name="Albersmeier A."/>
            <person name="Kalinowski J."/>
            <person name="Ruckert C."/>
        </authorList>
    </citation>
    <scope>NUCLEOTIDE SEQUENCE</scope>
    <source>
        <strain evidence="21">KCTC 12343</strain>
    </source>
</reference>
<comment type="cofactor">
    <cofactor evidence="2">
        <name>FAD</name>
        <dbReference type="ChEBI" id="CHEBI:57692"/>
    </cofactor>
</comment>
<evidence type="ECO:0000313" key="21">
    <source>
        <dbReference type="EMBL" id="GGY59989.1"/>
    </source>
</evidence>
<dbReference type="InterPro" id="IPR039261">
    <property type="entry name" value="FNR_nucleotide-bd"/>
</dbReference>
<evidence type="ECO:0000256" key="2">
    <source>
        <dbReference type="ARBA" id="ARBA00001974"/>
    </source>
</evidence>
<evidence type="ECO:0000259" key="19">
    <source>
        <dbReference type="PROSITE" id="PS01033"/>
    </source>
</evidence>
<evidence type="ECO:0000256" key="1">
    <source>
        <dbReference type="ARBA" id="ARBA00001970"/>
    </source>
</evidence>
<dbReference type="GO" id="GO:0020037">
    <property type="term" value="F:heme binding"/>
    <property type="evidence" value="ECO:0007669"/>
    <property type="project" value="InterPro"/>
</dbReference>
<evidence type="ECO:0000256" key="13">
    <source>
        <dbReference type="ARBA" id="ARBA00023004"/>
    </source>
</evidence>
<keyword evidence="9" id="KW-0479">Metal-binding</keyword>
<dbReference type="GO" id="GO:0005344">
    <property type="term" value="F:oxygen carrier activity"/>
    <property type="evidence" value="ECO:0007669"/>
    <property type="project" value="UniProtKB-KW"/>
</dbReference>
<organism evidence="21 24">
    <name type="scientific">Pseudoduganella albidiflava</name>
    <dbReference type="NCBI Taxonomy" id="321983"/>
    <lineage>
        <taxon>Bacteria</taxon>
        <taxon>Pseudomonadati</taxon>
        <taxon>Pseudomonadota</taxon>
        <taxon>Betaproteobacteria</taxon>
        <taxon>Burkholderiales</taxon>
        <taxon>Oxalobacteraceae</taxon>
        <taxon>Telluria group</taxon>
        <taxon>Pseudoduganella</taxon>
    </lineage>
</organism>
<evidence type="ECO:0000256" key="14">
    <source>
        <dbReference type="ARBA" id="ARBA00023027"/>
    </source>
</evidence>
<dbReference type="EMBL" id="BMWV01000013">
    <property type="protein sequence ID" value="GGY59989.1"/>
    <property type="molecule type" value="Genomic_DNA"/>
</dbReference>
<comment type="function">
    <text evidence="15">Is involved in NO detoxification in an aerobic process, termed nitric oxide dioxygenase (NOD) reaction that utilizes O(2) and NAD(P)H to convert NO to nitrate, which protects the bacterium from various noxious nitrogen compounds. Therefore, plays a central role in the inducible response to nitrosative stress.</text>
</comment>
<dbReference type="InterPro" id="IPR000971">
    <property type="entry name" value="Globin"/>
</dbReference>
<dbReference type="Gene3D" id="3.40.50.80">
    <property type="entry name" value="Nucleotide-binding domain of ferredoxin-NADP reductase (FNR) module"/>
    <property type="match status" value="1"/>
</dbReference>
<dbReference type="InterPro" id="IPR017927">
    <property type="entry name" value="FAD-bd_FR_type"/>
</dbReference>
<feature type="domain" description="Globin" evidence="19">
    <location>
        <begin position="1"/>
        <end position="139"/>
    </location>
</feature>
<dbReference type="OrthoDB" id="9801223at2"/>
<keyword evidence="14" id="KW-0520">NAD</keyword>
<comment type="catalytic activity">
    <reaction evidence="16">
        <text>2 nitric oxide + NADH + 2 O2 = 2 nitrate + NAD(+) + H(+)</text>
        <dbReference type="Rhea" id="RHEA:19469"/>
        <dbReference type="ChEBI" id="CHEBI:15378"/>
        <dbReference type="ChEBI" id="CHEBI:15379"/>
        <dbReference type="ChEBI" id="CHEBI:16480"/>
        <dbReference type="ChEBI" id="CHEBI:17632"/>
        <dbReference type="ChEBI" id="CHEBI:57540"/>
        <dbReference type="ChEBI" id="CHEBI:57945"/>
        <dbReference type="EC" id="1.14.12.17"/>
    </reaction>
</comment>
<evidence type="ECO:0000256" key="7">
    <source>
        <dbReference type="ARBA" id="ARBA00022621"/>
    </source>
</evidence>
<evidence type="ECO:0000313" key="23">
    <source>
        <dbReference type="Proteomes" id="UP000292307"/>
    </source>
</evidence>
<dbReference type="PANTHER" id="PTHR43396">
    <property type="entry name" value="FLAVOHEMOPROTEIN"/>
    <property type="match status" value="1"/>
</dbReference>
<dbReference type="Pfam" id="PF00970">
    <property type="entry name" value="FAD_binding_6"/>
    <property type="match status" value="1"/>
</dbReference>
<evidence type="ECO:0000256" key="3">
    <source>
        <dbReference type="ARBA" id="ARBA00006401"/>
    </source>
</evidence>
<name>A0A411WZP9_9BURK</name>
<comment type="cofactor">
    <cofactor evidence="1">
        <name>heme b</name>
        <dbReference type="ChEBI" id="CHEBI:60344"/>
    </cofactor>
</comment>
<evidence type="ECO:0000256" key="6">
    <source>
        <dbReference type="ARBA" id="ARBA00022617"/>
    </source>
</evidence>
<proteinExistence type="inferred from homology"/>
<dbReference type="FunFam" id="3.40.50.80:FF:000010">
    <property type="entry name" value="Flavohemoprotein"/>
    <property type="match status" value="1"/>
</dbReference>
<comment type="catalytic activity">
    <reaction evidence="17">
        <text>2 nitric oxide + NADPH + 2 O2 = 2 nitrate + NADP(+) + H(+)</text>
        <dbReference type="Rhea" id="RHEA:19465"/>
        <dbReference type="ChEBI" id="CHEBI:15378"/>
        <dbReference type="ChEBI" id="CHEBI:15379"/>
        <dbReference type="ChEBI" id="CHEBI:16480"/>
        <dbReference type="ChEBI" id="CHEBI:17632"/>
        <dbReference type="ChEBI" id="CHEBI:57783"/>
        <dbReference type="ChEBI" id="CHEBI:58349"/>
        <dbReference type="EC" id="1.14.12.17"/>
    </reaction>
</comment>
<keyword evidence="13" id="KW-0408">Iron</keyword>
<reference evidence="21" key="3">
    <citation type="submission" date="2022-12" db="EMBL/GenBank/DDBJ databases">
        <authorList>
            <person name="Sun Q."/>
            <person name="Kim S."/>
        </authorList>
    </citation>
    <scope>NUCLEOTIDE SEQUENCE</scope>
    <source>
        <strain evidence="21">KCTC 12343</strain>
    </source>
</reference>
<evidence type="ECO:0000256" key="17">
    <source>
        <dbReference type="ARBA" id="ARBA00049433"/>
    </source>
</evidence>
<dbReference type="InterPro" id="IPR001433">
    <property type="entry name" value="OxRdtase_FAD/NAD-bd"/>
</dbReference>
<accession>A0A411WZP9</accession>
<evidence type="ECO:0000256" key="12">
    <source>
        <dbReference type="ARBA" id="ARBA00023002"/>
    </source>
</evidence>
<dbReference type="Proteomes" id="UP000628442">
    <property type="component" value="Unassembled WGS sequence"/>
</dbReference>
<evidence type="ECO:0000256" key="9">
    <source>
        <dbReference type="ARBA" id="ARBA00022723"/>
    </source>
</evidence>